<feature type="compositionally biased region" description="Polar residues" evidence="1">
    <location>
        <begin position="1"/>
        <end position="10"/>
    </location>
</feature>
<gene>
    <name evidence="2" type="ORF">AA0114_g11502</name>
</gene>
<reference evidence="3" key="1">
    <citation type="journal article" date="2019" name="bioRxiv">
        <title>Genomics, evolutionary history and diagnostics of the Alternaria alternata species group including apple and Asian pear pathotypes.</title>
        <authorList>
            <person name="Armitage A.D."/>
            <person name="Cockerton H.M."/>
            <person name="Sreenivasaprasad S."/>
            <person name="Woodhall J.W."/>
            <person name="Lane C.R."/>
            <person name="Harrison R.J."/>
            <person name="Clarkson J.P."/>
        </authorList>
    </citation>
    <scope>NUCLEOTIDE SEQUENCE [LARGE SCALE GENOMIC DNA]</scope>
    <source>
        <strain evidence="3">FERA 1082</strain>
    </source>
</reference>
<dbReference type="Proteomes" id="UP000292402">
    <property type="component" value="Unassembled WGS sequence"/>
</dbReference>
<name>A0A4Q4M1I1_9PLEO</name>
<dbReference type="EMBL" id="PDXA01000061">
    <property type="protein sequence ID" value="RYN37681.1"/>
    <property type="molecule type" value="Genomic_DNA"/>
</dbReference>
<comment type="caution">
    <text evidence="2">The sequence shown here is derived from an EMBL/GenBank/DDBJ whole genome shotgun (WGS) entry which is preliminary data.</text>
</comment>
<sequence length="307" mass="33829">MAEVSNNDLVQTEEEYEDDDDNDDVFDIMLNPGGDEGSSFRTRNDPSAPYQRTNVTERKGALDIRCSCLDVIHGLVSPDAEEFATIIVLNFRFDSRKTARRILAVNITLQFAPEQPGGPEPEVFRIAPYDSMVMVQTTQTEEKTTMAGVSLGAPPLAGVELGAELGWERSVNRETTDATKVIGSIDLLGRTYGNADSASWSLIENNTTKTGVPSTMRTAILLKRQDEEPFRCNFKIEAKVDPKSSMEKSFQRLFGGRPKDDPLLFDPQLPPTNKLQMYDLTALGSVDLGSLSGVTFQTVLDSAVKHI</sequence>
<evidence type="ECO:0000313" key="3">
    <source>
        <dbReference type="Proteomes" id="UP000292402"/>
    </source>
</evidence>
<dbReference type="AlphaFoldDB" id="A0A4Q4M1I1"/>
<proteinExistence type="predicted"/>
<organism evidence="2 3">
    <name type="scientific">Alternaria tenuissima</name>
    <dbReference type="NCBI Taxonomy" id="119927"/>
    <lineage>
        <taxon>Eukaryota</taxon>
        <taxon>Fungi</taxon>
        <taxon>Dikarya</taxon>
        <taxon>Ascomycota</taxon>
        <taxon>Pezizomycotina</taxon>
        <taxon>Dothideomycetes</taxon>
        <taxon>Pleosporomycetidae</taxon>
        <taxon>Pleosporales</taxon>
        <taxon>Pleosporineae</taxon>
        <taxon>Pleosporaceae</taxon>
        <taxon>Alternaria</taxon>
        <taxon>Alternaria sect. Alternaria</taxon>
        <taxon>Alternaria alternata complex</taxon>
    </lineage>
</organism>
<accession>A0A4Q4M1I1</accession>
<evidence type="ECO:0000313" key="2">
    <source>
        <dbReference type="EMBL" id="RYN37681.1"/>
    </source>
</evidence>
<feature type="region of interest" description="Disordered" evidence="1">
    <location>
        <begin position="1"/>
        <end position="52"/>
    </location>
</feature>
<feature type="compositionally biased region" description="Acidic residues" evidence="1">
    <location>
        <begin position="11"/>
        <end position="26"/>
    </location>
</feature>
<protein>
    <submittedName>
        <fullName evidence="2">Uncharacterized protein</fullName>
    </submittedName>
</protein>
<evidence type="ECO:0000256" key="1">
    <source>
        <dbReference type="SAM" id="MobiDB-lite"/>
    </source>
</evidence>